<dbReference type="Pfam" id="PF05347">
    <property type="entry name" value="Complex1_LYR"/>
    <property type="match status" value="1"/>
</dbReference>
<protein>
    <recommendedName>
        <fullName evidence="1">Complex 1 LYR protein domain-containing protein</fullName>
    </recommendedName>
</protein>
<dbReference type="RefSeq" id="XP_033463563.1">
    <property type="nucleotide sequence ID" value="XM_033600275.1"/>
</dbReference>
<feature type="domain" description="Complex 1 LYR protein" evidence="1">
    <location>
        <begin position="17"/>
        <end position="73"/>
    </location>
</feature>
<dbReference type="Proteomes" id="UP000504637">
    <property type="component" value="Unplaced"/>
</dbReference>
<reference evidence="3" key="1">
    <citation type="submission" date="2020-01" db="EMBL/GenBank/DDBJ databases">
        <authorList>
            <consortium name="DOE Joint Genome Institute"/>
            <person name="Haridas S."/>
            <person name="Albert R."/>
            <person name="Binder M."/>
            <person name="Bloem J."/>
            <person name="Labutti K."/>
            <person name="Salamov A."/>
            <person name="Andreopoulos B."/>
            <person name="Baker S.E."/>
            <person name="Barry K."/>
            <person name="Bills G."/>
            <person name="Bluhm B.H."/>
            <person name="Cannon C."/>
            <person name="Castanera R."/>
            <person name="Culley D.E."/>
            <person name="Daum C."/>
            <person name="Ezra D."/>
            <person name="Gonzalez J.B."/>
            <person name="Henrissat B."/>
            <person name="Kuo A."/>
            <person name="Liang C."/>
            <person name="Lipzen A."/>
            <person name="Lutzoni F."/>
            <person name="Magnuson J."/>
            <person name="Mondo S."/>
            <person name="Nolan M."/>
            <person name="Ohm R."/>
            <person name="Pangilinan J."/>
            <person name="Park H.-J."/>
            <person name="Ramirez L."/>
            <person name="Alfaro M."/>
            <person name="Sun H."/>
            <person name="Tritt A."/>
            <person name="Yoshinaga Y."/>
            <person name="Zwiers L.-H."/>
            <person name="Turgeon B.G."/>
            <person name="Goodwin S.B."/>
            <person name="Spatafora J.W."/>
            <person name="Crous P.W."/>
            <person name="Grigoriev I.V."/>
        </authorList>
    </citation>
    <scope>NUCLEOTIDE SEQUENCE</scope>
    <source>
        <strain evidence="3">CBS 342.82</strain>
    </source>
</reference>
<keyword evidence="2" id="KW-1185">Reference proteome</keyword>
<dbReference type="AlphaFoldDB" id="A0A6J3MHZ8"/>
<proteinExistence type="predicted"/>
<dbReference type="InterPro" id="IPR008011">
    <property type="entry name" value="Complex1_LYR_dom"/>
</dbReference>
<reference evidence="3" key="2">
    <citation type="submission" date="2020-04" db="EMBL/GenBank/DDBJ databases">
        <authorList>
            <consortium name="NCBI Genome Project"/>
        </authorList>
    </citation>
    <scope>NUCLEOTIDE SEQUENCE</scope>
    <source>
        <strain evidence="3">CBS 342.82</strain>
    </source>
</reference>
<organism evidence="3">
    <name type="scientific">Dissoconium aciculare CBS 342.82</name>
    <dbReference type="NCBI Taxonomy" id="1314786"/>
    <lineage>
        <taxon>Eukaryota</taxon>
        <taxon>Fungi</taxon>
        <taxon>Dikarya</taxon>
        <taxon>Ascomycota</taxon>
        <taxon>Pezizomycotina</taxon>
        <taxon>Dothideomycetes</taxon>
        <taxon>Dothideomycetidae</taxon>
        <taxon>Mycosphaerellales</taxon>
        <taxon>Dissoconiaceae</taxon>
        <taxon>Dissoconium</taxon>
    </lineage>
</organism>
<reference evidence="3" key="3">
    <citation type="submission" date="2025-08" db="UniProtKB">
        <authorList>
            <consortium name="RefSeq"/>
        </authorList>
    </citation>
    <scope>IDENTIFICATION</scope>
    <source>
        <strain evidence="3">CBS 342.82</strain>
    </source>
</reference>
<evidence type="ECO:0000259" key="1">
    <source>
        <dbReference type="Pfam" id="PF05347"/>
    </source>
</evidence>
<evidence type="ECO:0000313" key="3">
    <source>
        <dbReference type="RefSeq" id="XP_033463563.1"/>
    </source>
</evidence>
<feature type="non-terminal residue" evidence="3">
    <location>
        <position position="263"/>
    </location>
</feature>
<dbReference type="OrthoDB" id="3925971at2759"/>
<accession>A0A6J3MHZ8</accession>
<dbReference type="GeneID" id="54358075"/>
<name>A0A6J3MHZ8_9PEZI</name>
<evidence type="ECO:0000313" key="2">
    <source>
        <dbReference type="Proteomes" id="UP000504637"/>
    </source>
</evidence>
<sequence length="263" mass="29984">MPLRRAPHQSGVHRVAAIALYRALLTQCTSVPLPSPCLDGIRNIVRNRFRATRYVTSHRHLHIYFDAGYEALDHLDAAAAGVSESAVYLDDLVERAPFWMKRSPSLAQQKEHGTRKLPPLTPIDLKALKQWTPNYLNRPLGVNVRRVPRLISANMIPILRVDKPQPPALSGYIANRITRRHVRTERWHRMEQELRVAQLEDRWDSLMANLPRSGIQSDRANRAEPAWSSAIVKAISREIEANQRERAKNALIASKMQLVVEAE</sequence>
<gene>
    <name evidence="3" type="ORF">K489DRAFT_294431</name>
</gene>